<keyword evidence="1" id="KW-0812">Transmembrane</keyword>
<dbReference type="InParanoid" id="B0DQ65"/>
<proteinExistence type="predicted"/>
<dbReference type="GeneID" id="6081669"/>
<gene>
    <name evidence="2" type="ORF">LACBIDRAFT_307453</name>
</gene>
<reference evidence="2 3" key="1">
    <citation type="journal article" date="2008" name="Nature">
        <title>The genome of Laccaria bicolor provides insights into mycorrhizal symbiosis.</title>
        <authorList>
            <person name="Martin F."/>
            <person name="Aerts A."/>
            <person name="Ahren D."/>
            <person name="Brun A."/>
            <person name="Danchin E.G.J."/>
            <person name="Duchaussoy F."/>
            <person name="Gibon J."/>
            <person name="Kohler A."/>
            <person name="Lindquist E."/>
            <person name="Pereda V."/>
            <person name="Salamov A."/>
            <person name="Shapiro H.J."/>
            <person name="Wuyts J."/>
            <person name="Blaudez D."/>
            <person name="Buee M."/>
            <person name="Brokstein P."/>
            <person name="Canbaeck B."/>
            <person name="Cohen D."/>
            <person name="Courty P.E."/>
            <person name="Coutinho P.M."/>
            <person name="Delaruelle C."/>
            <person name="Detter J.C."/>
            <person name="Deveau A."/>
            <person name="DiFazio S."/>
            <person name="Duplessis S."/>
            <person name="Fraissinet-Tachet L."/>
            <person name="Lucic E."/>
            <person name="Frey-Klett P."/>
            <person name="Fourrey C."/>
            <person name="Feussner I."/>
            <person name="Gay G."/>
            <person name="Grimwood J."/>
            <person name="Hoegger P.J."/>
            <person name="Jain P."/>
            <person name="Kilaru S."/>
            <person name="Labbe J."/>
            <person name="Lin Y.C."/>
            <person name="Legue V."/>
            <person name="Le Tacon F."/>
            <person name="Marmeisse R."/>
            <person name="Melayah D."/>
            <person name="Montanini B."/>
            <person name="Muratet M."/>
            <person name="Nehls U."/>
            <person name="Niculita-Hirzel H."/>
            <person name="Oudot-Le Secq M.P."/>
            <person name="Peter M."/>
            <person name="Quesneville H."/>
            <person name="Rajashekar B."/>
            <person name="Reich M."/>
            <person name="Rouhier N."/>
            <person name="Schmutz J."/>
            <person name="Yin T."/>
            <person name="Chalot M."/>
            <person name="Henrissat B."/>
            <person name="Kuees U."/>
            <person name="Lucas S."/>
            <person name="Van de Peer Y."/>
            <person name="Podila G.K."/>
            <person name="Polle A."/>
            <person name="Pukkila P.J."/>
            <person name="Richardson P.M."/>
            <person name="Rouze P."/>
            <person name="Sanders I.R."/>
            <person name="Stajich J.E."/>
            <person name="Tunlid A."/>
            <person name="Tuskan G."/>
            <person name="Grigoriev I.V."/>
        </authorList>
    </citation>
    <scope>NUCLEOTIDE SEQUENCE [LARGE SCALE GENOMIC DNA]</scope>
    <source>
        <strain evidence="3">S238N-H82 / ATCC MYA-4686</strain>
    </source>
</reference>
<evidence type="ECO:0000313" key="2">
    <source>
        <dbReference type="EMBL" id="EDR03330.1"/>
    </source>
</evidence>
<keyword evidence="1" id="KW-1133">Transmembrane helix</keyword>
<keyword evidence="1" id="KW-0472">Membrane</keyword>
<sequence>MLSSCPPILCYMFGIIPLVFITTTICFPFSGICMLPLLLHPGDMQIHPQRSFKLLSLLSPAQTYAL</sequence>
<feature type="transmembrane region" description="Helical" evidence="1">
    <location>
        <begin position="12"/>
        <end position="39"/>
    </location>
</feature>
<dbReference type="RefSeq" id="XP_001886126.1">
    <property type="nucleotide sequence ID" value="XM_001886091.1"/>
</dbReference>
<accession>B0DQ65</accession>
<dbReference type="AlphaFoldDB" id="B0DQ65"/>
<name>B0DQ65_LACBS</name>
<evidence type="ECO:0000313" key="3">
    <source>
        <dbReference type="Proteomes" id="UP000001194"/>
    </source>
</evidence>
<organism evidence="3">
    <name type="scientific">Laccaria bicolor (strain S238N-H82 / ATCC MYA-4686)</name>
    <name type="common">Bicoloured deceiver</name>
    <name type="synonym">Laccaria laccata var. bicolor</name>
    <dbReference type="NCBI Taxonomy" id="486041"/>
    <lineage>
        <taxon>Eukaryota</taxon>
        <taxon>Fungi</taxon>
        <taxon>Dikarya</taxon>
        <taxon>Basidiomycota</taxon>
        <taxon>Agaricomycotina</taxon>
        <taxon>Agaricomycetes</taxon>
        <taxon>Agaricomycetidae</taxon>
        <taxon>Agaricales</taxon>
        <taxon>Agaricineae</taxon>
        <taxon>Hydnangiaceae</taxon>
        <taxon>Laccaria</taxon>
    </lineage>
</organism>
<keyword evidence="3" id="KW-1185">Reference proteome</keyword>
<evidence type="ECO:0000256" key="1">
    <source>
        <dbReference type="SAM" id="Phobius"/>
    </source>
</evidence>
<dbReference type="HOGENOM" id="CLU_2831607_0_0_1"/>
<dbReference type="KEGG" id="lbc:LACBIDRAFT_307453"/>
<protein>
    <submittedName>
        <fullName evidence="2">Predicted protein</fullName>
    </submittedName>
</protein>
<dbReference type="EMBL" id="DS547125">
    <property type="protein sequence ID" value="EDR03330.1"/>
    <property type="molecule type" value="Genomic_DNA"/>
</dbReference>
<dbReference type="Proteomes" id="UP000001194">
    <property type="component" value="Unassembled WGS sequence"/>
</dbReference>